<dbReference type="InterPro" id="IPR023210">
    <property type="entry name" value="NADP_OxRdtase_dom"/>
</dbReference>
<dbReference type="PANTHER" id="PTHR43625:SF77">
    <property type="entry name" value="ALDO-KETO REDUCTASE"/>
    <property type="match status" value="1"/>
</dbReference>
<gene>
    <name evidence="3" type="ORF">G9444_5271</name>
</gene>
<dbReference type="EMBL" id="CP050124">
    <property type="protein sequence ID" value="QIP42514.1"/>
    <property type="molecule type" value="Genomic_DNA"/>
</dbReference>
<dbReference type="InterPro" id="IPR036812">
    <property type="entry name" value="NAD(P)_OxRdtase_dom_sf"/>
</dbReference>
<evidence type="ECO:0000256" key="1">
    <source>
        <dbReference type="ARBA" id="ARBA00023002"/>
    </source>
</evidence>
<evidence type="ECO:0000259" key="2">
    <source>
        <dbReference type="Pfam" id="PF00248"/>
    </source>
</evidence>
<dbReference type="Gene3D" id="3.20.20.100">
    <property type="entry name" value="NADP-dependent oxidoreductase domain"/>
    <property type="match status" value="1"/>
</dbReference>
<dbReference type="AlphaFoldDB" id="A0A6G9D036"/>
<organism evidence="3 4">
    <name type="scientific">Rhodococcus erythropolis</name>
    <name type="common">Arthrobacter picolinophilus</name>
    <dbReference type="NCBI Taxonomy" id="1833"/>
    <lineage>
        <taxon>Bacteria</taxon>
        <taxon>Bacillati</taxon>
        <taxon>Actinomycetota</taxon>
        <taxon>Actinomycetes</taxon>
        <taxon>Mycobacteriales</taxon>
        <taxon>Nocardiaceae</taxon>
        <taxon>Rhodococcus</taxon>
        <taxon>Rhodococcus erythropolis group</taxon>
    </lineage>
</organism>
<proteinExistence type="predicted"/>
<keyword evidence="1" id="KW-0560">Oxidoreductase</keyword>
<evidence type="ECO:0000313" key="4">
    <source>
        <dbReference type="Proteomes" id="UP000502345"/>
    </source>
</evidence>
<accession>A0A6G9D036</accession>
<reference evidence="3 4" key="1">
    <citation type="submission" date="2020-03" db="EMBL/GenBank/DDBJ databases">
        <title>Screen low temperature-resistant strains for efficient degradation of petroleum hydrocarbons under the low temperature.</title>
        <authorList>
            <person name="Wang Y."/>
            <person name="Chen J."/>
        </authorList>
    </citation>
    <scope>NUCLEOTIDE SEQUENCE [LARGE SCALE GENOMIC DNA]</scope>
    <source>
        <strain evidence="3 4">KB1</strain>
    </source>
</reference>
<evidence type="ECO:0000313" key="3">
    <source>
        <dbReference type="EMBL" id="QIP42514.1"/>
    </source>
</evidence>
<dbReference type="GO" id="GO:0005737">
    <property type="term" value="C:cytoplasm"/>
    <property type="evidence" value="ECO:0007669"/>
    <property type="project" value="TreeGrafter"/>
</dbReference>
<protein>
    <submittedName>
        <fullName evidence="3">Oxidoreductase, aldo/keto reductase family protein</fullName>
    </submittedName>
</protein>
<dbReference type="SUPFAM" id="SSF51430">
    <property type="entry name" value="NAD(P)-linked oxidoreductase"/>
    <property type="match status" value="1"/>
</dbReference>
<dbReference type="Proteomes" id="UP000502345">
    <property type="component" value="Chromosome"/>
</dbReference>
<name>A0A6G9D036_RHOER</name>
<dbReference type="Pfam" id="PF00248">
    <property type="entry name" value="Aldo_ket_red"/>
    <property type="match status" value="1"/>
</dbReference>
<dbReference type="PRINTS" id="PR00069">
    <property type="entry name" value="ALDKETRDTASE"/>
</dbReference>
<sequence>MKTVGVVAQSNRGVFMTVPTVTLAEGLTVSAQGYGAMSVAPVYGPVDPAEALATLHHAVDIGITFIDTANVYGEGSSERAVGELLKDRRDEVQLATKFGLVGNIANGQRGINGDPAYVPRALDESLGRLGVDHVDLYYLHRVDPNVPIEDTVGAIAEQVKAGKVRNIGLSEATGDELRRAYGVHPIAAIQSEWSIWSRDVENKVVPTAAELGVGFVPFSPVGRGFLAGSFDAATLSDNDLRRRFPRFSDSALPANQKVLDVVRAVGEELGATPAQVSLAWLDAKGRQYGLPSVSIPGTRFAARVTENAGALDIVLSEDQIARLDSLAAITEGFRSADLNWVSQGRE</sequence>
<dbReference type="PANTHER" id="PTHR43625">
    <property type="entry name" value="AFLATOXIN B1 ALDEHYDE REDUCTASE"/>
    <property type="match status" value="1"/>
</dbReference>
<dbReference type="InterPro" id="IPR020471">
    <property type="entry name" value="AKR"/>
</dbReference>
<dbReference type="InterPro" id="IPR050791">
    <property type="entry name" value="Aldo-Keto_reductase"/>
</dbReference>
<feature type="domain" description="NADP-dependent oxidoreductase" evidence="2">
    <location>
        <begin position="33"/>
        <end position="327"/>
    </location>
</feature>
<dbReference type="GO" id="GO:0016491">
    <property type="term" value="F:oxidoreductase activity"/>
    <property type="evidence" value="ECO:0007669"/>
    <property type="project" value="UniProtKB-KW"/>
</dbReference>